<dbReference type="Gene3D" id="1.10.287.210">
    <property type="match status" value="1"/>
</dbReference>
<feature type="transmembrane region" description="Helical" evidence="2">
    <location>
        <begin position="150"/>
        <end position="171"/>
    </location>
</feature>
<dbReference type="PANTHER" id="PTHR10424:SF73">
    <property type="entry name" value="ENDOGENOUS RETROVIRUS GROUP FC1 ENV POLYPROTEIN-RELATED"/>
    <property type="match status" value="1"/>
</dbReference>
<dbReference type="AlphaFoldDB" id="A0A8C4PW96"/>
<accession>A0A8C4PW96</accession>
<reference evidence="3" key="2">
    <citation type="submission" date="2025-09" db="UniProtKB">
        <authorList>
            <consortium name="Ensembl"/>
        </authorList>
    </citation>
    <scope>IDENTIFICATION</scope>
</reference>
<reference evidence="3" key="1">
    <citation type="submission" date="2025-08" db="UniProtKB">
        <authorList>
            <consortium name="Ensembl"/>
        </authorList>
    </citation>
    <scope>IDENTIFICATION</scope>
</reference>
<dbReference type="InterPro" id="IPR018154">
    <property type="entry name" value="TLV/ENV_coat_polyprotein"/>
</dbReference>
<dbReference type="Ensembl" id="ENSEBUT00000000558.1">
    <property type="protein sequence ID" value="ENSEBUP00000000266.1"/>
    <property type="gene ID" value="ENSEBUG00000000478.1"/>
</dbReference>
<keyword evidence="2" id="KW-0472">Membrane</keyword>
<sequence length="295" mass="32664">MHLITGPLSKVNQQRRMRTISGGEFGAMVVFPRYGAWVAGRELIKMATSLELMGNETADGFDKMSVELVALRTTVMQNRVALDMIPAEKGGTCVVISKECCTYIPDNSEKIHDRVNYIRKEASKYNNYAASSESIGSWLKGIFGGWGGTILRLLITILFIIVVAFILLMLFKVIVQKAIGKCFSGWTTKPSTQLVQTEMVPVNSVVLPPSLPLPIITPIPPIPALCTPPPSPIPIEPNEMYCELDVAVDQLLQLTLDKCLELLTPMEGKARNTMKRFPCWQMLGFVPSSYFYSGL</sequence>
<dbReference type="PANTHER" id="PTHR10424">
    <property type="entry name" value="VIRAL ENVELOPE PROTEIN"/>
    <property type="match status" value="1"/>
</dbReference>
<dbReference type="Proteomes" id="UP000694388">
    <property type="component" value="Unplaced"/>
</dbReference>
<keyword evidence="2" id="KW-1133">Transmembrane helix</keyword>
<proteinExistence type="predicted"/>
<dbReference type="Pfam" id="PF00429">
    <property type="entry name" value="TLV_coat"/>
    <property type="match status" value="1"/>
</dbReference>
<protein>
    <submittedName>
        <fullName evidence="3">Uncharacterized protein</fullName>
    </submittedName>
</protein>
<keyword evidence="1" id="KW-1015">Disulfide bond</keyword>
<dbReference type="SUPFAM" id="SSF58069">
    <property type="entry name" value="Virus ectodomain"/>
    <property type="match status" value="1"/>
</dbReference>
<organism evidence="3 4">
    <name type="scientific">Eptatretus burgeri</name>
    <name type="common">Inshore hagfish</name>
    <dbReference type="NCBI Taxonomy" id="7764"/>
    <lineage>
        <taxon>Eukaryota</taxon>
        <taxon>Metazoa</taxon>
        <taxon>Chordata</taxon>
        <taxon>Craniata</taxon>
        <taxon>Vertebrata</taxon>
        <taxon>Cyclostomata</taxon>
        <taxon>Myxini</taxon>
        <taxon>Myxiniformes</taxon>
        <taxon>Myxinidae</taxon>
        <taxon>Eptatretinae</taxon>
        <taxon>Eptatretus</taxon>
    </lineage>
</organism>
<keyword evidence="2" id="KW-0812">Transmembrane</keyword>
<name>A0A8C4PW96_EPTBU</name>
<evidence type="ECO:0000313" key="4">
    <source>
        <dbReference type="Proteomes" id="UP000694388"/>
    </source>
</evidence>
<keyword evidence="4" id="KW-1185">Reference proteome</keyword>
<evidence type="ECO:0000256" key="2">
    <source>
        <dbReference type="SAM" id="Phobius"/>
    </source>
</evidence>
<evidence type="ECO:0000256" key="1">
    <source>
        <dbReference type="ARBA" id="ARBA00023157"/>
    </source>
</evidence>
<evidence type="ECO:0000313" key="3">
    <source>
        <dbReference type="Ensembl" id="ENSEBUP00000000266.1"/>
    </source>
</evidence>
<dbReference type="GeneTree" id="ENSGT00970000193754"/>